<dbReference type="RefSeq" id="XP_060122289.1">
    <property type="nucleotide sequence ID" value="XM_060266306.1"/>
</dbReference>
<evidence type="ECO:0000313" key="3">
    <source>
        <dbReference type="EMBL" id="WFD39392.1"/>
    </source>
</evidence>
<feature type="region of interest" description="Disordered" evidence="1">
    <location>
        <begin position="23"/>
        <end position="43"/>
    </location>
</feature>
<dbReference type="Proteomes" id="UP001217754">
    <property type="component" value="Chromosome 3"/>
</dbReference>
<reference evidence="3" key="1">
    <citation type="submission" date="2023-03" db="EMBL/GenBank/DDBJ databases">
        <title>Mating type loci evolution in Malassezia.</title>
        <authorList>
            <person name="Coelho M.A."/>
        </authorList>
    </citation>
    <scope>NUCLEOTIDE SEQUENCE</scope>
    <source>
        <strain evidence="3">CBS 9431</strain>
    </source>
</reference>
<feature type="signal peptide" evidence="2">
    <location>
        <begin position="1"/>
        <end position="19"/>
    </location>
</feature>
<evidence type="ECO:0000313" key="4">
    <source>
        <dbReference type="Proteomes" id="UP001217754"/>
    </source>
</evidence>
<keyword evidence="4" id="KW-1185">Reference proteome</keyword>
<feature type="chain" id="PRO_5042196398" evidence="2">
    <location>
        <begin position="20"/>
        <end position="177"/>
    </location>
</feature>
<feature type="region of interest" description="Disordered" evidence="1">
    <location>
        <begin position="76"/>
        <end position="96"/>
    </location>
</feature>
<dbReference type="EMBL" id="CP119960">
    <property type="protein sequence ID" value="WFD39392.1"/>
    <property type="molecule type" value="Genomic_DNA"/>
</dbReference>
<gene>
    <name evidence="3" type="ORF">MJAP1_002369</name>
</gene>
<name>A0AAF0F2M5_9BASI</name>
<sequence length="177" mass="18029">MKYTAILLALVATVMLVEAAPTSSGSASSSAAKTGSAKSSASDSSAEAAPVAKSAQSNVQCHKVIEGPVILGNYGDADPQNVHTHSSAPADNGNAWQDGSTKGLVLEDCAWSGSNALSSQWLKGSWQDDYFALAPTVTNGKGVSKPQAHVTVHTDNHGAIAFSGGKATKVSLAVQYQ</sequence>
<dbReference type="GeneID" id="85226020"/>
<organism evidence="3 4">
    <name type="scientific">Malassezia japonica</name>
    <dbReference type="NCBI Taxonomy" id="223818"/>
    <lineage>
        <taxon>Eukaryota</taxon>
        <taxon>Fungi</taxon>
        <taxon>Dikarya</taxon>
        <taxon>Basidiomycota</taxon>
        <taxon>Ustilaginomycotina</taxon>
        <taxon>Malasseziomycetes</taxon>
        <taxon>Malasseziales</taxon>
        <taxon>Malasseziaceae</taxon>
        <taxon>Malassezia</taxon>
    </lineage>
</organism>
<dbReference type="AlphaFoldDB" id="A0AAF0F2M5"/>
<proteinExistence type="predicted"/>
<evidence type="ECO:0000256" key="2">
    <source>
        <dbReference type="SAM" id="SignalP"/>
    </source>
</evidence>
<accession>A0AAF0F2M5</accession>
<keyword evidence="2" id="KW-0732">Signal</keyword>
<feature type="compositionally biased region" description="Polar residues" evidence="1">
    <location>
        <begin position="81"/>
        <end position="96"/>
    </location>
</feature>
<evidence type="ECO:0000256" key="1">
    <source>
        <dbReference type="SAM" id="MobiDB-lite"/>
    </source>
</evidence>
<protein>
    <submittedName>
        <fullName evidence="3">Uncharacterized protein</fullName>
    </submittedName>
</protein>